<reference evidence="5" key="1">
    <citation type="submission" date="2025-08" db="UniProtKB">
        <authorList>
            <consortium name="RefSeq"/>
        </authorList>
    </citation>
    <scope>IDENTIFICATION</scope>
    <source>
        <tissue evidence="5">Leaf</tissue>
    </source>
</reference>
<dbReference type="GeneID" id="125315840"/>
<evidence type="ECO:0000313" key="5">
    <source>
        <dbReference type="RefSeq" id="XP_048137783.1"/>
    </source>
</evidence>
<dbReference type="InterPro" id="IPR003676">
    <property type="entry name" value="SAUR_fam"/>
</dbReference>
<proteinExistence type="inferred from homology"/>
<keyword evidence="2" id="KW-0217">Developmental protein</keyword>
<name>A0ABM3HMG1_9MYRT</name>
<dbReference type="PANTHER" id="PTHR31374">
    <property type="entry name" value="AUXIN-INDUCED PROTEIN-LIKE-RELATED"/>
    <property type="match status" value="1"/>
</dbReference>
<dbReference type="RefSeq" id="XP_048137783.1">
    <property type="nucleotide sequence ID" value="XM_048281826.1"/>
</dbReference>
<organism evidence="4 5">
    <name type="scientific">Rhodamnia argentea</name>
    <dbReference type="NCBI Taxonomy" id="178133"/>
    <lineage>
        <taxon>Eukaryota</taxon>
        <taxon>Viridiplantae</taxon>
        <taxon>Streptophyta</taxon>
        <taxon>Embryophyta</taxon>
        <taxon>Tracheophyta</taxon>
        <taxon>Spermatophyta</taxon>
        <taxon>Magnoliopsida</taxon>
        <taxon>eudicotyledons</taxon>
        <taxon>Gunneridae</taxon>
        <taxon>Pentapetalae</taxon>
        <taxon>rosids</taxon>
        <taxon>malvids</taxon>
        <taxon>Myrtales</taxon>
        <taxon>Myrtaceae</taxon>
        <taxon>Myrtoideae</taxon>
        <taxon>Myrteae</taxon>
        <taxon>Australasian group</taxon>
        <taxon>Rhodamnia</taxon>
    </lineage>
</organism>
<gene>
    <name evidence="5" type="primary">LOC125315840</name>
</gene>
<evidence type="ECO:0000256" key="3">
    <source>
        <dbReference type="ARBA" id="ARBA00022604"/>
    </source>
</evidence>
<evidence type="ECO:0000256" key="2">
    <source>
        <dbReference type="ARBA" id="ARBA00022473"/>
    </source>
</evidence>
<evidence type="ECO:0000313" key="4">
    <source>
        <dbReference type="Proteomes" id="UP000827889"/>
    </source>
</evidence>
<keyword evidence="4" id="KW-1185">Reference proteome</keyword>
<accession>A0ABM3HMG1</accession>
<dbReference type="Proteomes" id="UP000827889">
    <property type="component" value="Chromosome 7"/>
</dbReference>
<evidence type="ECO:0000256" key="1">
    <source>
        <dbReference type="ARBA" id="ARBA00006974"/>
    </source>
</evidence>
<protein>
    <submittedName>
        <fullName evidence="5">Auxin-responsive protein SAUR32-like</fullName>
    </submittedName>
</protein>
<dbReference type="Pfam" id="PF02519">
    <property type="entry name" value="Auxin_inducible"/>
    <property type="match status" value="1"/>
</dbReference>
<comment type="similarity">
    <text evidence="1">Belongs to the ARG7 family.</text>
</comment>
<dbReference type="PANTHER" id="PTHR31374:SF29">
    <property type="entry name" value="SAUR-LIKE AUXIN-RESPONSIVE PROTEIN FAMILY"/>
    <property type="match status" value="1"/>
</dbReference>
<keyword evidence="3" id="KW-0341">Growth regulation</keyword>
<sequence>MMSVNGYRRHHASFHLHLPHIHLHHHQHQHEREEGETLKAVPRGCLAISVGQGEEPRRFVIPVAYVNHPRFVDLLREAEDEYGFNQEGPINIPCHVDEFRNVQDSIGRDASKSHGRCFGPS</sequence>